<evidence type="ECO:0000313" key="10">
    <source>
        <dbReference type="Proteomes" id="UP000268033"/>
    </source>
</evidence>
<comment type="caution">
    <text evidence="9">The sequence shown here is derived from an EMBL/GenBank/DDBJ whole genome shotgun (WGS) entry which is preliminary data.</text>
</comment>
<dbReference type="GO" id="GO:0006310">
    <property type="term" value="P:DNA recombination"/>
    <property type="evidence" value="ECO:0007669"/>
    <property type="project" value="InterPro"/>
</dbReference>
<dbReference type="RefSeq" id="WP_123420702.1">
    <property type="nucleotide sequence ID" value="NZ_RJUL01000002.1"/>
</dbReference>
<accession>A0A3N1PSP9</accession>
<dbReference type="EMBL" id="RJUL01000002">
    <property type="protein sequence ID" value="ROQ29797.1"/>
    <property type="molecule type" value="Genomic_DNA"/>
</dbReference>
<comment type="cofactor">
    <cofactor evidence="1">
        <name>a divalent metal cation</name>
        <dbReference type="ChEBI" id="CHEBI:60240"/>
    </cofactor>
</comment>
<dbReference type="PROSITE" id="PS50160">
    <property type="entry name" value="DNA_LIGASE_A3"/>
    <property type="match status" value="1"/>
</dbReference>
<evidence type="ECO:0000259" key="8">
    <source>
        <dbReference type="PROSITE" id="PS50160"/>
    </source>
</evidence>
<evidence type="ECO:0000256" key="6">
    <source>
        <dbReference type="ARBA" id="ARBA00034003"/>
    </source>
</evidence>
<dbReference type="CDD" id="cd08041">
    <property type="entry name" value="OBF_kDNA_ligase_like"/>
    <property type="match status" value="1"/>
</dbReference>
<dbReference type="GO" id="GO:0003910">
    <property type="term" value="F:DNA ligase (ATP) activity"/>
    <property type="evidence" value="ECO:0007669"/>
    <property type="project" value="UniProtKB-EC"/>
</dbReference>
<evidence type="ECO:0000256" key="5">
    <source>
        <dbReference type="ARBA" id="ARBA00023204"/>
    </source>
</evidence>
<keyword evidence="7" id="KW-0732">Signal</keyword>
<evidence type="ECO:0000313" key="9">
    <source>
        <dbReference type="EMBL" id="ROQ29797.1"/>
    </source>
</evidence>
<dbReference type="InterPro" id="IPR012310">
    <property type="entry name" value="DNA_ligase_ATP-dep_cent"/>
</dbReference>
<evidence type="ECO:0000256" key="7">
    <source>
        <dbReference type="SAM" id="SignalP"/>
    </source>
</evidence>
<dbReference type="GO" id="GO:0005524">
    <property type="term" value="F:ATP binding"/>
    <property type="evidence" value="ECO:0007669"/>
    <property type="project" value="InterPro"/>
</dbReference>
<dbReference type="SUPFAM" id="SSF50249">
    <property type="entry name" value="Nucleic acid-binding proteins"/>
    <property type="match status" value="1"/>
</dbReference>
<dbReference type="PANTHER" id="PTHR47810">
    <property type="entry name" value="DNA LIGASE"/>
    <property type="match status" value="1"/>
</dbReference>
<keyword evidence="3" id="KW-0235">DNA replication</keyword>
<dbReference type="STRING" id="584787.GCA_001247655_03099"/>
<reference evidence="9 10" key="1">
    <citation type="submission" date="2018-11" db="EMBL/GenBank/DDBJ databases">
        <title>Genomic Encyclopedia of Type Strains, Phase IV (KMG-IV): sequencing the most valuable type-strain genomes for metagenomic binning, comparative biology and taxonomic classification.</title>
        <authorList>
            <person name="Goeker M."/>
        </authorList>
    </citation>
    <scope>NUCLEOTIDE SEQUENCE [LARGE SCALE GENOMIC DNA]</scope>
    <source>
        <strain evidence="9 10">DSM 21945</strain>
    </source>
</reference>
<keyword evidence="4" id="KW-0227">DNA damage</keyword>
<dbReference type="NCBIfam" id="NF006592">
    <property type="entry name" value="PRK09125.1"/>
    <property type="match status" value="1"/>
</dbReference>
<keyword evidence="2 9" id="KW-0436">Ligase</keyword>
<dbReference type="Gene3D" id="2.40.50.140">
    <property type="entry name" value="Nucleic acid-binding proteins"/>
    <property type="match status" value="1"/>
</dbReference>
<dbReference type="Pfam" id="PF01068">
    <property type="entry name" value="DNA_ligase_A_M"/>
    <property type="match status" value="1"/>
</dbReference>
<dbReference type="InterPro" id="IPR029319">
    <property type="entry name" value="DNA_ligase_OB"/>
</dbReference>
<evidence type="ECO:0000256" key="4">
    <source>
        <dbReference type="ARBA" id="ARBA00022763"/>
    </source>
</evidence>
<comment type="catalytic activity">
    <reaction evidence="6">
        <text>ATP + (deoxyribonucleotide)n-3'-hydroxyl + 5'-phospho-(deoxyribonucleotide)m = (deoxyribonucleotide)n+m + AMP + diphosphate.</text>
        <dbReference type="EC" id="6.5.1.1"/>
    </reaction>
</comment>
<dbReference type="PANTHER" id="PTHR47810:SF1">
    <property type="entry name" value="DNA LIGASE B"/>
    <property type="match status" value="1"/>
</dbReference>
<organism evidence="9 10">
    <name type="scientific">Gallaecimonas pentaromativorans</name>
    <dbReference type="NCBI Taxonomy" id="584787"/>
    <lineage>
        <taxon>Bacteria</taxon>
        <taxon>Pseudomonadati</taxon>
        <taxon>Pseudomonadota</taxon>
        <taxon>Gammaproteobacteria</taxon>
        <taxon>Enterobacterales</taxon>
        <taxon>Gallaecimonadaceae</taxon>
        <taxon>Gallaecimonas</taxon>
    </lineage>
</organism>
<gene>
    <name evidence="9" type="ORF">EDC28_102169</name>
</gene>
<proteinExistence type="predicted"/>
<dbReference type="Gene3D" id="3.30.470.30">
    <property type="entry name" value="DNA ligase/mRNA capping enzyme"/>
    <property type="match status" value="1"/>
</dbReference>
<dbReference type="InterPro" id="IPR050326">
    <property type="entry name" value="NAD_dep_DNA_ligaseB"/>
</dbReference>
<dbReference type="SUPFAM" id="SSF56091">
    <property type="entry name" value="DNA ligase/mRNA capping enzyme, catalytic domain"/>
    <property type="match status" value="1"/>
</dbReference>
<dbReference type="AlphaFoldDB" id="A0A3N1PSP9"/>
<dbReference type="CDD" id="cd07896">
    <property type="entry name" value="Adenylation_kDNA_ligase_like"/>
    <property type="match status" value="1"/>
</dbReference>
<feature type="domain" description="ATP-dependent DNA ligase family profile" evidence="8">
    <location>
        <begin position="122"/>
        <end position="223"/>
    </location>
</feature>
<name>A0A3N1PSP9_9GAMM</name>
<evidence type="ECO:0000256" key="1">
    <source>
        <dbReference type="ARBA" id="ARBA00001968"/>
    </source>
</evidence>
<protein>
    <submittedName>
        <fullName evidence="9">DNA ligase-1</fullName>
    </submittedName>
</protein>
<dbReference type="InterPro" id="IPR012340">
    <property type="entry name" value="NA-bd_OB-fold"/>
</dbReference>
<dbReference type="GO" id="GO:0006260">
    <property type="term" value="P:DNA replication"/>
    <property type="evidence" value="ECO:0007669"/>
    <property type="project" value="UniProtKB-KW"/>
</dbReference>
<feature type="chain" id="PRO_5018327021" evidence="7">
    <location>
        <begin position="18"/>
        <end position="274"/>
    </location>
</feature>
<evidence type="ECO:0000256" key="2">
    <source>
        <dbReference type="ARBA" id="ARBA00022598"/>
    </source>
</evidence>
<sequence>MKTLLLALCLFIPPCFAKLPPLLANRYEGGIDVSQYLVSEKLDGVRGRWTGQRLLTKTGNPIQAPHWFTEALPPTALDGELWIRRGAFSEVAAVVLDREPDDAAWRQVHYMLFDMPDAQGRFVERLAAMTSLVKATAKPWLQVIPQRQLASEDALMAWLEQVVAGGGEGLMLHRMDALYQHGRSDDLLKLKKADDMEGTVVAILPGQGKYQGMMGSLLLELDNGQRFRLGTGFTDAQRAQPPPVGARVTFSHHGFTKNGKPRFARFLRVRPDGA</sequence>
<keyword evidence="5" id="KW-0234">DNA repair</keyword>
<evidence type="ECO:0000256" key="3">
    <source>
        <dbReference type="ARBA" id="ARBA00022705"/>
    </source>
</evidence>
<keyword evidence="10" id="KW-1185">Reference proteome</keyword>
<dbReference type="Pfam" id="PF14743">
    <property type="entry name" value="DNA_ligase_OB_2"/>
    <property type="match status" value="1"/>
</dbReference>
<dbReference type="Proteomes" id="UP000268033">
    <property type="component" value="Unassembled WGS sequence"/>
</dbReference>
<dbReference type="GO" id="GO:0006281">
    <property type="term" value="P:DNA repair"/>
    <property type="evidence" value="ECO:0007669"/>
    <property type="project" value="UniProtKB-KW"/>
</dbReference>
<feature type="signal peptide" evidence="7">
    <location>
        <begin position="1"/>
        <end position="17"/>
    </location>
</feature>
<dbReference type="Gene3D" id="3.30.1490.70">
    <property type="match status" value="1"/>
</dbReference>